<dbReference type="Proteomes" id="UP000836387">
    <property type="component" value="Unassembled WGS sequence"/>
</dbReference>
<organism evidence="1 2">
    <name type="scientific">Clonostachys rosea f. rosea IK726</name>
    <dbReference type="NCBI Taxonomy" id="1349383"/>
    <lineage>
        <taxon>Eukaryota</taxon>
        <taxon>Fungi</taxon>
        <taxon>Dikarya</taxon>
        <taxon>Ascomycota</taxon>
        <taxon>Pezizomycotina</taxon>
        <taxon>Sordariomycetes</taxon>
        <taxon>Hypocreomycetidae</taxon>
        <taxon>Hypocreales</taxon>
        <taxon>Bionectriaceae</taxon>
        <taxon>Clonostachys</taxon>
    </lineage>
</organism>
<proteinExistence type="predicted"/>
<reference evidence="1" key="1">
    <citation type="submission" date="2020-04" db="EMBL/GenBank/DDBJ databases">
        <authorList>
            <person name="Broberg M."/>
        </authorList>
    </citation>
    <scope>NUCLEOTIDE SEQUENCE</scope>
</reference>
<comment type="caution">
    <text evidence="1">The sequence shown here is derived from an EMBL/GenBank/DDBJ whole genome shotgun (WGS) entry which is preliminary data.</text>
</comment>
<name>A0ACA9TTI8_BIOOC</name>
<evidence type="ECO:0000313" key="2">
    <source>
        <dbReference type="Proteomes" id="UP000836387"/>
    </source>
</evidence>
<keyword evidence="2" id="KW-1185">Reference proteome</keyword>
<sequence>MFGKLPTMPSPLSPVTACALKELEIIGGHSSRVYNSTQLADALTLTLEGQHTSPREKPILCLLVNSGSRCILSIRLSDLLPTKPPFSQAICTKVDTQQLRVDVQEQEHAVVTTFEHRREFNLAVYMLQEYGFSIKEAALETAEAGYDCSQTSTLAFESPADFGPRLSSFTTFPGMMSGASLAAQPELPWETHVGSMIPDTHPEVLSNGQLSVPNQQLQTRQNSCPSSFSNTSHLHQTSYMSQLNPYNVFLGKQAFNDYRPKVSSPLRKALSPNEPLRVTPPLSFQNPINLPPSPTPIAPSETRDPSPQPDLYSNDRLAISSQSPVLPGRFPPSPISVYRQMSDSSTELSSPNLHHFRELMPPTRNLPFDHSQKEGPKHSINDQDLITEEQPPNSNSPKVRGKRKRKPKAAEPMKQTSPGSPKKPGKGKLPRITTTSNTQDYNTIKTSPAAMTSVSSPQGRSSKSKIQKAHPLPPSAKINNKISAESKKDATNMNSANKSKPKPKSKAKPRSRASTKGQLLDTPSDSLPKEVASPPDANPEVPSDTKATGLKEKGDDNSPLKARSLCSSNDTPDIVDSQAQRKSSRLAEKVRSPKDSSTQDSPPDCMASEAEQEVSSELPVPETHLASETVLQEQGPAPPELQPTAQANCSVANNELPILVTDEMLRQVNEMASDLFDQFEADLKGGKNDAAIAQYYLDQVMEIRKGFWHSEIAKLSLGEFQAC</sequence>
<dbReference type="EMBL" id="CADEHS020000007">
    <property type="protein sequence ID" value="CAG9943877.1"/>
    <property type="molecule type" value="Genomic_DNA"/>
</dbReference>
<accession>A0ACA9TTI8</accession>
<reference evidence="1" key="2">
    <citation type="submission" date="2021-10" db="EMBL/GenBank/DDBJ databases">
        <authorList>
            <person name="Piombo E."/>
        </authorList>
    </citation>
    <scope>NUCLEOTIDE SEQUENCE</scope>
</reference>
<evidence type="ECO:0000313" key="1">
    <source>
        <dbReference type="EMBL" id="CAG9943877.1"/>
    </source>
</evidence>
<protein>
    <submittedName>
        <fullName evidence="1">Uncharacterized protein</fullName>
    </submittedName>
</protein>
<gene>
    <name evidence="1" type="ORF">CRV2_00001038</name>
</gene>